<reference evidence="1 2" key="1">
    <citation type="submission" date="2024-02" db="EMBL/GenBank/DDBJ databases">
        <authorList>
            <person name="Vignale AGUSTIN F."/>
            <person name="Sosa J E."/>
            <person name="Modenutti C."/>
        </authorList>
    </citation>
    <scope>NUCLEOTIDE SEQUENCE [LARGE SCALE GENOMIC DNA]</scope>
</reference>
<dbReference type="EMBL" id="CAUOFW020008168">
    <property type="protein sequence ID" value="CAK9181813.1"/>
    <property type="molecule type" value="Genomic_DNA"/>
</dbReference>
<accession>A0ABC8UL89</accession>
<protein>
    <submittedName>
        <fullName evidence="1">Uncharacterized protein</fullName>
    </submittedName>
</protein>
<sequence>MAVLNVQGHIAKGVRNMYFVVWGGISNPWQFLANCDAERGRPPTGAALKFLMVRTHKNWPVRITACGAATLSTCLVCGTKEDLEDRLGRE</sequence>
<name>A0ABC8UL89_9AQUA</name>
<dbReference type="Proteomes" id="UP001642360">
    <property type="component" value="Unassembled WGS sequence"/>
</dbReference>
<evidence type="ECO:0000313" key="2">
    <source>
        <dbReference type="Proteomes" id="UP001642360"/>
    </source>
</evidence>
<dbReference type="AlphaFoldDB" id="A0ABC8UL89"/>
<evidence type="ECO:0000313" key="1">
    <source>
        <dbReference type="EMBL" id="CAK9181813.1"/>
    </source>
</evidence>
<proteinExistence type="predicted"/>
<keyword evidence="2" id="KW-1185">Reference proteome</keyword>
<comment type="caution">
    <text evidence="1">The sequence shown here is derived from an EMBL/GenBank/DDBJ whole genome shotgun (WGS) entry which is preliminary data.</text>
</comment>
<organism evidence="1 2">
    <name type="scientific">Ilex paraguariensis</name>
    <name type="common">yerba mate</name>
    <dbReference type="NCBI Taxonomy" id="185542"/>
    <lineage>
        <taxon>Eukaryota</taxon>
        <taxon>Viridiplantae</taxon>
        <taxon>Streptophyta</taxon>
        <taxon>Embryophyta</taxon>
        <taxon>Tracheophyta</taxon>
        <taxon>Spermatophyta</taxon>
        <taxon>Magnoliopsida</taxon>
        <taxon>eudicotyledons</taxon>
        <taxon>Gunneridae</taxon>
        <taxon>Pentapetalae</taxon>
        <taxon>asterids</taxon>
        <taxon>campanulids</taxon>
        <taxon>Aquifoliales</taxon>
        <taxon>Aquifoliaceae</taxon>
        <taxon>Ilex</taxon>
    </lineage>
</organism>
<gene>
    <name evidence="1" type="ORF">ILEXP_LOCUS51924</name>
</gene>